<name>A0A0C5RLC1_9BACT</name>
<dbReference type="KEGG" id="ude:JM47_01110"/>
<dbReference type="RefSeq" id="WP_208895160.1">
    <property type="nucleotide sequence ID" value="NZ_CP009770.1"/>
</dbReference>
<evidence type="ECO:0000313" key="1">
    <source>
        <dbReference type="EMBL" id="AJQ45227.1"/>
    </source>
</evidence>
<accession>A0A0C5RLC1</accession>
<evidence type="ECO:0000313" key="2">
    <source>
        <dbReference type="Proteomes" id="UP000032261"/>
    </source>
</evidence>
<evidence type="ECO:0008006" key="3">
    <source>
        <dbReference type="Google" id="ProtNLM"/>
    </source>
</evidence>
<protein>
    <recommendedName>
        <fullName evidence="3">GIY-YIG nuclease family protein</fullName>
    </recommendedName>
</protein>
<dbReference type="EMBL" id="CP009770">
    <property type="protein sequence ID" value="AJQ45227.1"/>
    <property type="molecule type" value="Genomic_DNA"/>
</dbReference>
<reference evidence="1 2" key="1">
    <citation type="journal article" date="2015" name="Genome Announc.">
        <title>Genome Sequence of Ureaplasma diversum Strain ATCC 49782.</title>
        <authorList>
            <person name="Marques L.M."/>
            <person name="Guimaraes A.M."/>
            <person name="Martins H.B."/>
            <person name="Rezende I.S."/>
            <person name="Barbosa M.S."/>
            <person name="Campos G.B."/>
            <person name="do Nascimento N.C."/>
            <person name="Dos Santos A.P."/>
            <person name="Amorim A.T."/>
            <person name="Santos V.M."/>
            <person name="Messick J.B."/>
            <person name="Timenetsky J."/>
        </authorList>
    </citation>
    <scope>NUCLEOTIDE SEQUENCE [LARGE SCALE GENOMIC DNA]</scope>
    <source>
        <strain evidence="1 2">ATCC 49782</strain>
    </source>
</reference>
<dbReference type="Proteomes" id="UP000032261">
    <property type="component" value="Chromosome"/>
</dbReference>
<dbReference type="AlphaFoldDB" id="A0A0C5RLC1"/>
<dbReference type="STRING" id="42094.JM47_01110"/>
<dbReference type="HOGENOM" id="CLU_2482401_0_0_14"/>
<dbReference type="PATRIC" id="fig|42094.4.peg.210"/>
<sequence>MKKNKIVDLDTLDNIIVGRIQPHIYAFSTNTVPNYLKVGDTFRSVTKRLNEWREYFPELKKQYENKAIINEETYFRDYAINQFLKMI</sequence>
<gene>
    <name evidence="1" type="ORF">JM47_01110</name>
</gene>
<organism evidence="1 2">
    <name type="scientific">Ureaplasma diversum</name>
    <dbReference type="NCBI Taxonomy" id="42094"/>
    <lineage>
        <taxon>Bacteria</taxon>
        <taxon>Bacillati</taxon>
        <taxon>Mycoplasmatota</taxon>
        <taxon>Mycoplasmoidales</taxon>
        <taxon>Mycoplasmoidaceae</taxon>
        <taxon>Ureaplasma</taxon>
    </lineage>
</organism>
<proteinExistence type="predicted"/>